<dbReference type="HOGENOM" id="CLU_893323_0_0_4"/>
<feature type="domain" description="Putative zinc-finger" evidence="3">
    <location>
        <begin position="9"/>
        <end position="35"/>
    </location>
</feature>
<accession>A0A0B6S530</accession>
<dbReference type="Proteomes" id="UP000031838">
    <property type="component" value="Chromosome 2"/>
</dbReference>
<organism evidence="4 5">
    <name type="scientific">Burkholderia plantarii</name>
    <dbReference type="NCBI Taxonomy" id="41899"/>
    <lineage>
        <taxon>Bacteria</taxon>
        <taxon>Pseudomonadati</taxon>
        <taxon>Pseudomonadota</taxon>
        <taxon>Betaproteobacteria</taxon>
        <taxon>Burkholderiales</taxon>
        <taxon>Burkholderiaceae</taxon>
        <taxon>Burkholderia</taxon>
    </lineage>
</organism>
<evidence type="ECO:0000256" key="1">
    <source>
        <dbReference type="SAM" id="MobiDB-lite"/>
    </source>
</evidence>
<evidence type="ECO:0000259" key="3">
    <source>
        <dbReference type="Pfam" id="PF13490"/>
    </source>
</evidence>
<dbReference type="AlphaFoldDB" id="A0A0B6S530"/>
<reference evidence="5" key="1">
    <citation type="submission" date="2011-03" db="EMBL/GenBank/DDBJ databases">
        <authorList>
            <person name="Voget S."/>
            <person name="Streit W.R."/>
            <person name="Jaeger K.E."/>
            <person name="Daniel R."/>
        </authorList>
    </citation>
    <scope>NUCLEOTIDE SEQUENCE [LARGE SCALE GENOMIC DNA]</scope>
    <source>
        <strain evidence="5">PG1</strain>
    </source>
</reference>
<keyword evidence="2 4" id="KW-0812">Transmembrane</keyword>
<gene>
    <name evidence="4" type="ORF">BGL_2c03040</name>
</gene>
<sequence length="313" mass="33040">MKPDDSTLIAYADGELDAADAARVEQALAESSELRQSVERLRASRLPYRDAFAAQRLPELPDALRLRIEAMASTAQARPAGEPAVGASVGAPEPREAASPAAGNVHALPARRVARPALWLAAAFVAGAFCAGLVQQFAAGGFGSGVAGGGATLASAGAKKPWISVAADYQQLYTRDTVANLQPDPAVSSAIVGAIRSDDGIRLRVPDLRMAGFTFKAVDRLRYDGKPLVQIVYLPEHGTPVALCVMKDARPDQSITQREMHGMTVVSWRQNELSYALIGKPDSGNLEAVARQISGSHVDAMFAVHEGRSGYLG</sequence>
<protein>
    <submittedName>
        <fullName evidence="4">Putative transmembrane protein</fullName>
    </submittedName>
</protein>
<reference evidence="4 5" key="2">
    <citation type="journal article" date="2016" name="Appl. Microbiol. Biotechnol.">
        <title>Mutations improving production and secretion of extracellular lipase by Burkholderia glumae PG1.</title>
        <authorList>
            <person name="Knapp A."/>
            <person name="Voget S."/>
            <person name="Gao R."/>
            <person name="Zaburannyi N."/>
            <person name="Krysciak D."/>
            <person name="Breuer M."/>
            <person name="Hauer B."/>
            <person name="Streit W.R."/>
            <person name="Muller R."/>
            <person name="Daniel R."/>
            <person name="Jaeger K.E."/>
        </authorList>
    </citation>
    <scope>NUCLEOTIDE SEQUENCE [LARGE SCALE GENOMIC DNA]</scope>
    <source>
        <strain evidence="4 5">PG1</strain>
    </source>
</reference>
<feature type="transmembrane region" description="Helical" evidence="2">
    <location>
        <begin position="117"/>
        <end position="134"/>
    </location>
</feature>
<dbReference type="RefSeq" id="WP_042627047.1">
    <property type="nucleotide sequence ID" value="NZ_CP002581.1"/>
</dbReference>
<evidence type="ECO:0000313" key="5">
    <source>
        <dbReference type="Proteomes" id="UP000031838"/>
    </source>
</evidence>
<evidence type="ECO:0000256" key="2">
    <source>
        <dbReference type="SAM" id="Phobius"/>
    </source>
</evidence>
<keyword evidence="2" id="KW-0472">Membrane</keyword>
<keyword evidence="2" id="KW-1133">Transmembrane helix</keyword>
<keyword evidence="5" id="KW-1185">Reference proteome</keyword>
<dbReference type="InterPro" id="IPR027383">
    <property type="entry name" value="Znf_put"/>
</dbReference>
<proteinExistence type="predicted"/>
<dbReference type="InterPro" id="IPR041916">
    <property type="entry name" value="Anti_sigma_zinc_sf"/>
</dbReference>
<dbReference type="EMBL" id="CP002581">
    <property type="protein sequence ID" value="AJK48400.1"/>
    <property type="molecule type" value="Genomic_DNA"/>
</dbReference>
<dbReference type="Gene3D" id="1.10.10.1320">
    <property type="entry name" value="Anti-sigma factor, zinc-finger domain"/>
    <property type="match status" value="1"/>
</dbReference>
<evidence type="ECO:0000313" key="4">
    <source>
        <dbReference type="EMBL" id="AJK48400.1"/>
    </source>
</evidence>
<dbReference type="Pfam" id="PF13490">
    <property type="entry name" value="zf-HC2"/>
    <property type="match status" value="1"/>
</dbReference>
<feature type="region of interest" description="Disordered" evidence="1">
    <location>
        <begin position="77"/>
        <end position="102"/>
    </location>
</feature>
<dbReference type="KEGG" id="bgp:BGL_2c03040"/>
<name>A0A0B6S530_BURPL</name>